<dbReference type="RefSeq" id="WP_153725029.1">
    <property type="nucleotide sequence ID" value="NZ_CP045875.1"/>
</dbReference>
<sequence>MRKHTFLFVGLVLAITGYFFGLNENMKWLTLAFYLLGAICFVIQAVFVIKNQKR</sequence>
<accession>A0A5Q2MXY7</accession>
<evidence type="ECO:0000313" key="2">
    <source>
        <dbReference type="EMBL" id="QGG47704.1"/>
    </source>
</evidence>
<proteinExistence type="predicted"/>
<keyword evidence="1" id="KW-1133">Transmembrane helix</keyword>
<feature type="transmembrane region" description="Helical" evidence="1">
    <location>
        <begin position="31"/>
        <end position="49"/>
    </location>
</feature>
<keyword evidence="1" id="KW-0472">Membrane</keyword>
<gene>
    <name evidence="2" type="ORF">FTV88_1604</name>
</gene>
<evidence type="ECO:0000256" key="1">
    <source>
        <dbReference type="SAM" id="Phobius"/>
    </source>
</evidence>
<evidence type="ECO:0000313" key="3">
    <source>
        <dbReference type="Proteomes" id="UP000366051"/>
    </source>
</evidence>
<keyword evidence="3" id="KW-1185">Reference proteome</keyword>
<keyword evidence="1" id="KW-0812">Transmembrane</keyword>
<dbReference type="EMBL" id="CP045875">
    <property type="protein sequence ID" value="QGG47704.1"/>
    <property type="molecule type" value="Genomic_DNA"/>
</dbReference>
<protein>
    <submittedName>
        <fullName evidence="2">Putative major facilitator superfamily protein</fullName>
    </submittedName>
</protein>
<dbReference type="Proteomes" id="UP000366051">
    <property type="component" value="Chromosome"/>
</dbReference>
<name>A0A5Q2MXY7_9FIRM</name>
<reference evidence="3" key="1">
    <citation type="submission" date="2019-11" db="EMBL/GenBank/DDBJ databases">
        <title>Genome sequence of Heliorestis convoluta strain HH, an alkaliphilic and minimalistic phototrophic bacterium from a soda lake in Egypt.</title>
        <authorList>
            <person name="Dewey E.D."/>
            <person name="Stokes L.M."/>
            <person name="Burchell B.M."/>
            <person name="Shaffer K.N."/>
            <person name="Huntington A.M."/>
            <person name="Baker J.M."/>
            <person name="Nadendla S."/>
            <person name="Giglio M.G."/>
            <person name="Touchman J.W."/>
            <person name="Blankenship R.E."/>
            <person name="Madigan M.T."/>
            <person name="Sattley W.M."/>
        </authorList>
    </citation>
    <scope>NUCLEOTIDE SEQUENCE [LARGE SCALE GENOMIC DNA]</scope>
    <source>
        <strain evidence="3">HH</strain>
    </source>
</reference>
<dbReference type="KEGG" id="hcv:FTV88_1604"/>
<dbReference type="AlphaFoldDB" id="A0A5Q2MXY7"/>
<organism evidence="2 3">
    <name type="scientific">Heliorestis convoluta</name>
    <dbReference type="NCBI Taxonomy" id="356322"/>
    <lineage>
        <taxon>Bacteria</taxon>
        <taxon>Bacillati</taxon>
        <taxon>Bacillota</taxon>
        <taxon>Clostridia</taxon>
        <taxon>Eubacteriales</taxon>
        <taxon>Heliobacteriaceae</taxon>
        <taxon>Heliorestis</taxon>
    </lineage>
</organism>